<keyword evidence="7" id="KW-1185">Reference proteome</keyword>
<dbReference type="Pfam" id="PF07700">
    <property type="entry name" value="HNOB"/>
    <property type="match status" value="1"/>
</dbReference>
<dbReference type="GO" id="GO:0016020">
    <property type="term" value="C:membrane"/>
    <property type="evidence" value="ECO:0007669"/>
    <property type="project" value="InterPro"/>
</dbReference>
<dbReference type="InterPro" id="IPR038158">
    <property type="entry name" value="H-NOX_domain_sf"/>
</dbReference>
<dbReference type="Proteomes" id="UP000245423">
    <property type="component" value="Chromosome 1"/>
</dbReference>
<evidence type="ECO:0000313" key="6">
    <source>
        <dbReference type="EMBL" id="SHD76173.1"/>
    </source>
</evidence>
<evidence type="ECO:0000256" key="2">
    <source>
        <dbReference type="ARBA" id="ARBA00029447"/>
    </source>
</evidence>
<dbReference type="Pfam" id="PF00015">
    <property type="entry name" value="MCPsignal"/>
    <property type="match status" value="1"/>
</dbReference>
<sequence length="600" mass="67246">MKGTIVSAWVKTSKNLFGEDLVNEALTHEGISPNKVFTPSEDIEDSKALGIVDYIANSLGEKSSEIWRQIGIDNINTFSKDYPAFFKFKNLYSFLKAMYDIHVVMTKRIPGAKPPILNVEPLERNKAIMSYSSPREMFAYFHGMLEGASKYFEEDIQVETLEKGNNYTKISISFPEEVYNKKVYKLNKFLSFGFIRSFETKIGLASLLLAGIPLALLSNYVEGRILVSLILTLSFLVPIIIGKVLLRPLKNVFESIGDVEERDLSFERNISTNDFLEDINNRLNNIKASIKTDFVGYKATTDELNVFGDKFNQISNNMSITSQEINSVVEQVAHGAISQAEETEGAAYRLNSSIKVLNNIGERENKGKEELETAVNKISNGFENLKYSSDSLNKVMDEFSLVKEKGIILQDRAKNVTEIVETVERIAEQTNLLALNASIEASRAGEYGKGFTVVAMEIRKLAEGSREAVQSINDILKAFVMEIDGLVTDIEEQYNVLDEEKSNLNHLSIETSHTVASIQNVANLIIELVNELNKETMAMNQISEHIESLAAIAEENSASSEEVSANVTTYTDEIKSMTKRIAEFKKVSEDFSEDLEKYVI</sequence>
<dbReference type="GO" id="GO:0006935">
    <property type="term" value="P:chemotaxis"/>
    <property type="evidence" value="ECO:0007669"/>
    <property type="project" value="InterPro"/>
</dbReference>
<dbReference type="AlphaFoldDB" id="M1ZAS0"/>
<dbReference type="Gene3D" id="1.10.287.950">
    <property type="entry name" value="Methyl-accepting chemotaxis protein"/>
    <property type="match status" value="1"/>
</dbReference>
<dbReference type="GO" id="GO:0007165">
    <property type="term" value="P:signal transduction"/>
    <property type="evidence" value="ECO:0007669"/>
    <property type="project" value="UniProtKB-KW"/>
</dbReference>
<gene>
    <name evidence="6" type="ORF">CUESP1_0793</name>
</gene>
<feature type="transmembrane region" description="Helical" evidence="4">
    <location>
        <begin position="226"/>
        <end position="246"/>
    </location>
</feature>
<dbReference type="SUPFAM" id="SSF111126">
    <property type="entry name" value="Ligand-binding domain in the NO signalling and Golgi transport"/>
    <property type="match status" value="1"/>
</dbReference>
<dbReference type="HOGENOM" id="CLU_000445_107_18_9"/>
<reference evidence="6 7" key="1">
    <citation type="submission" date="2016-11" db="EMBL/GenBank/DDBJ databases">
        <authorList>
            <person name="Manzoor S."/>
        </authorList>
    </citation>
    <scope>NUCLEOTIDE SEQUENCE [LARGE SCALE GENOMIC DNA]</scope>
    <source>
        <strain evidence="6">Clostridium ultunense strain Esp</strain>
    </source>
</reference>
<dbReference type="SMART" id="SM00283">
    <property type="entry name" value="MA"/>
    <property type="match status" value="1"/>
</dbReference>
<dbReference type="InterPro" id="IPR004089">
    <property type="entry name" value="MCPsignal_dom"/>
</dbReference>
<dbReference type="GO" id="GO:0020037">
    <property type="term" value="F:heme binding"/>
    <property type="evidence" value="ECO:0007669"/>
    <property type="project" value="InterPro"/>
</dbReference>
<dbReference type="GO" id="GO:0004888">
    <property type="term" value="F:transmembrane signaling receptor activity"/>
    <property type="evidence" value="ECO:0007669"/>
    <property type="project" value="InterPro"/>
</dbReference>
<proteinExistence type="inferred from homology"/>
<dbReference type="PRINTS" id="PR00260">
    <property type="entry name" value="CHEMTRNSDUCR"/>
</dbReference>
<name>M1ZAS0_9FIRM</name>
<dbReference type="Gene3D" id="3.90.1520.10">
    <property type="entry name" value="H-NOX domain"/>
    <property type="match status" value="1"/>
</dbReference>
<dbReference type="PANTHER" id="PTHR32089">
    <property type="entry name" value="METHYL-ACCEPTING CHEMOTAXIS PROTEIN MCPB"/>
    <property type="match status" value="1"/>
</dbReference>
<evidence type="ECO:0000256" key="3">
    <source>
        <dbReference type="PROSITE-ProRule" id="PRU00284"/>
    </source>
</evidence>
<dbReference type="InterPro" id="IPR004090">
    <property type="entry name" value="Chemotax_Me-accpt_rcpt"/>
</dbReference>
<evidence type="ECO:0000313" key="7">
    <source>
        <dbReference type="Proteomes" id="UP000245423"/>
    </source>
</evidence>
<evidence type="ECO:0000259" key="5">
    <source>
        <dbReference type="PROSITE" id="PS50111"/>
    </source>
</evidence>
<evidence type="ECO:0000256" key="1">
    <source>
        <dbReference type="ARBA" id="ARBA00023224"/>
    </source>
</evidence>
<evidence type="ECO:0000256" key="4">
    <source>
        <dbReference type="SAM" id="Phobius"/>
    </source>
</evidence>
<organism evidence="6 7">
    <name type="scientific">[Clostridium] ultunense Esp</name>
    <dbReference type="NCBI Taxonomy" id="1288971"/>
    <lineage>
        <taxon>Bacteria</taxon>
        <taxon>Bacillati</taxon>
        <taxon>Bacillota</taxon>
        <taxon>Tissierellia</taxon>
        <taxon>Tissierellales</taxon>
        <taxon>Tepidimicrobiaceae</taxon>
        <taxon>Schnuerera</taxon>
    </lineage>
</organism>
<feature type="transmembrane region" description="Helical" evidence="4">
    <location>
        <begin position="202"/>
        <end position="220"/>
    </location>
</feature>
<keyword evidence="4" id="KW-0812">Transmembrane</keyword>
<dbReference type="PANTHER" id="PTHR32089:SF112">
    <property type="entry name" value="LYSOZYME-LIKE PROTEIN-RELATED"/>
    <property type="match status" value="1"/>
</dbReference>
<dbReference type="RefSeq" id="WP_005584693.1">
    <property type="nucleotide sequence ID" value="NZ_LT669839.1"/>
</dbReference>
<keyword evidence="4" id="KW-0472">Membrane</keyword>
<dbReference type="InterPro" id="IPR011644">
    <property type="entry name" value="Heme_NO-bd"/>
</dbReference>
<dbReference type="EMBL" id="LT669839">
    <property type="protein sequence ID" value="SHD76173.1"/>
    <property type="molecule type" value="Genomic_DNA"/>
</dbReference>
<keyword evidence="4" id="KW-1133">Transmembrane helix</keyword>
<accession>M1ZAS0</accession>
<dbReference type="InterPro" id="IPR024096">
    <property type="entry name" value="NO_sig/Golgi_transp_ligand-bd"/>
</dbReference>
<dbReference type="PROSITE" id="PS50111">
    <property type="entry name" value="CHEMOTAXIS_TRANSDUC_2"/>
    <property type="match status" value="1"/>
</dbReference>
<protein>
    <submittedName>
        <fullName evidence="6">Predicted methyl-accepting chemotaxis protein</fullName>
    </submittedName>
</protein>
<dbReference type="OrthoDB" id="1660488at2"/>
<keyword evidence="1 3" id="KW-0807">Transducer</keyword>
<dbReference type="SUPFAM" id="SSF58104">
    <property type="entry name" value="Methyl-accepting chemotaxis protein (MCP) signaling domain"/>
    <property type="match status" value="1"/>
</dbReference>
<feature type="domain" description="Methyl-accepting transducer" evidence="5">
    <location>
        <begin position="314"/>
        <end position="564"/>
    </location>
</feature>
<comment type="similarity">
    <text evidence="2">Belongs to the methyl-accepting chemotaxis (MCP) protein family.</text>
</comment>